<evidence type="ECO:0000313" key="2">
    <source>
        <dbReference type="EMBL" id="KIY46435.1"/>
    </source>
</evidence>
<dbReference type="EMBL" id="KN882032">
    <property type="protein sequence ID" value="KIY46435.1"/>
    <property type="molecule type" value="Genomic_DNA"/>
</dbReference>
<dbReference type="AlphaFoldDB" id="A0A0D7A6T8"/>
<gene>
    <name evidence="2" type="ORF">FISHEDRAFT_75626</name>
</gene>
<feature type="compositionally biased region" description="Polar residues" evidence="1">
    <location>
        <begin position="501"/>
        <end position="510"/>
    </location>
</feature>
<organism evidence="2 3">
    <name type="scientific">Fistulina hepatica ATCC 64428</name>
    <dbReference type="NCBI Taxonomy" id="1128425"/>
    <lineage>
        <taxon>Eukaryota</taxon>
        <taxon>Fungi</taxon>
        <taxon>Dikarya</taxon>
        <taxon>Basidiomycota</taxon>
        <taxon>Agaricomycotina</taxon>
        <taxon>Agaricomycetes</taxon>
        <taxon>Agaricomycetidae</taxon>
        <taxon>Agaricales</taxon>
        <taxon>Fistulinaceae</taxon>
        <taxon>Fistulina</taxon>
    </lineage>
</organism>
<name>A0A0D7A6T8_9AGAR</name>
<proteinExistence type="predicted"/>
<protein>
    <submittedName>
        <fullName evidence="2">Uncharacterized protein</fullName>
    </submittedName>
</protein>
<dbReference type="OrthoDB" id="3252362at2759"/>
<dbReference type="Proteomes" id="UP000054144">
    <property type="component" value="Unassembled WGS sequence"/>
</dbReference>
<feature type="region of interest" description="Disordered" evidence="1">
    <location>
        <begin position="488"/>
        <end position="515"/>
    </location>
</feature>
<accession>A0A0D7A6T8</accession>
<evidence type="ECO:0000313" key="3">
    <source>
        <dbReference type="Proteomes" id="UP000054144"/>
    </source>
</evidence>
<evidence type="ECO:0000256" key="1">
    <source>
        <dbReference type="SAM" id="MobiDB-lite"/>
    </source>
</evidence>
<reference evidence="2 3" key="1">
    <citation type="journal article" date="2015" name="Fungal Genet. Biol.">
        <title>Evolution of novel wood decay mechanisms in Agaricales revealed by the genome sequences of Fistulina hepatica and Cylindrobasidium torrendii.</title>
        <authorList>
            <person name="Floudas D."/>
            <person name="Held B.W."/>
            <person name="Riley R."/>
            <person name="Nagy L.G."/>
            <person name="Koehler G."/>
            <person name="Ransdell A.S."/>
            <person name="Younus H."/>
            <person name="Chow J."/>
            <person name="Chiniquy J."/>
            <person name="Lipzen A."/>
            <person name="Tritt A."/>
            <person name="Sun H."/>
            <person name="Haridas S."/>
            <person name="LaButti K."/>
            <person name="Ohm R.A."/>
            <person name="Kues U."/>
            <person name="Blanchette R.A."/>
            <person name="Grigoriev I.V."/>
            <person name="Minto R.E."/>
            <person name="Hibbett D.S."/>
        </authorList>
    </citation>
    <scope>NUCLEOTIDE SEQUENCE [LARGE SCALE GENOMIC DNA]</scope>
    <source>
        <strain evidence="2 3">ATCC 64428</strain>
    </source>
</reference>
<keyword evidence="3" id="KW-1185">Reference proteome</keyword>
<dbReference type="Pfam" id="PF18759">
    <property type="entry name" value="Plavaka"/>
    <property type="match status" value="1"/>
</dbReference>
<dbReference type="InterPro" id="IPR041078">
    <property type="entry name" value="Plavaka"/>
</dbReference>
<sequence length="562" mass="64481">MECIKGLYSDAEFAEHLVFVPEHHYTDEMKRNRLFHDMHTGNWWWKTQQCVERTHPGATIVPIIISSDKTQLTTFRNKSAYPIYLTIRNLPKEIRRKPSRHGQVLLGYLSTSKLEHITNKAAHRRTLCNLFHSCMTMITRPLREAGASGVLMQSGDGVVRRCHPILASYVGDYPEQLLVGCLKNLKCPSCTVDRDHLGDPLPDLPNLEDAAHFDPGGGSNPGRDLEAILDALELGDIGGLDFWRACKAVNIKPVVHPFWEKFPYVHIYRSITPDILHQLYQGVVKHLISWIRSACGSDEIDARCRRLPPNHHICLFLNGISHLTRVTGTEHDQICRFLLGLVVDVPLPHRMSSTHLLRTVRGIMDFLYLAQYPVHSSETLVALDTALAAFHENKSIFVDLGIREHFDIPKIHSMNHYHWYIEQYGTTDNYNTAYTERLHIDLAKDAYCATNKKDEYSQMAIWLERREKIFRHMSFIAKRDAYEAAQREHEEQENKYGSVGATLSPSSTTDHAPVKIPRLVLPRTQKMSKHPSQKHIPLSIIETLYGARYFRDALARYIAEWS</sequence>